<dbReference type="EMBL" id="NRRL01000051">
    <property type="protein sequence ID" value="MBK1669534.1"/>
    <property type="molecule type" value="Genomic_DNA"/>
</dbReference>
<gene>
    <name evidence="2" type="ORF">CKO28_15955</name>
</gene>
<comment type="caution">
    <text evidence="2">The sequence shown here is derived from an EMBL/GenBank/DDBJ whole genome shotgun (WGS) entry which is preliminary data.</text>
</comment>
<sequence length="137" mass="14440">MTRIDTTRTHRSIDTEGRAYRRDRAAEAIILAAGIVFGGLLVSAEDAYGAGPKGQQLAAAPTTNMSQPAAARTGGLDLSLPKAAPAASETASTPTYDRNDGAAVTQLDDQAKLHGAYRLEIDLYADDMRPRAGTPLR</sequence>
<organism evidence="2 3">
    <name type="scientific">Rhodovibrio sodomensis</name>
    <dbReference type="NCBI Taxonomy" id="1088"/>
    <lineage>
        <taxon>Bacteria</taxon>
        <taxon>Pseudomonadati</taxon>
        <taxon>Pseudomonadota</taxon>
        <taxon>Alphaproteobacteria</taxon>
        <taxon>Rhodospirillales</taxon>
        <taxon>Rhodovibrionaceae</taxon>
        <taxon>Rhodovibrio</taxon>
    </lineage>
</organism>
<dbReference type="Proteomes" id="UP001296873">
    <property type="component" value="Unassembled WGS sequence"/>
</dbReference>
<evidence type="ECO:0000256" key="1">
    <source>
        <dbReference type="SAM" id="MobiDB-lite"/>
    </source>
</evidence>
<feature type="compositionally biased region" description="Low complexity" evidence="1">
    <location>
        <begin position="83"/>
        <end position="95"/>
    </location>
</feature>
<proteinExistence type="predicted"/>
<evidence type="ECO:0000313" key="2">
    <source>
        <dbReference type="EMBL" id="MBK1669534.1"/>
    </source>
</evidence>
<keyword evidence="3" id="KW-1185">Reference proteome</keyword>
<reference evidence="2 3" key="1">
    <citation type="journal article" date="2020" name="Microorganisms">
        <title>Osmotic Adaptation and Compatible Solute Biosynthesis of Phototrophic Bacteria as Revealed from Genome Analyses.</title>
        <authorList>
            <person name="Imhoff J.F."/>
            <person name="Rahn T."/>
            <person name="Kunzel S."/>
            <person name="Keller A."/>
            <person name="Neulinger S.C."/>
        </authorList>
    </citation>
    <scope>NUCLEOTIDE SEQUENCE [LARGE SCALE GENOMIC DNA]</scope>
    <source>
        <strain evidence="2 3">DSM 9895</strain>
    </source>
</reference>
<protein>
    <submittedName>
        <fullName evidence="2">Uncharacterized protein</fullName>
    </submittedName>
</protein>
<name>A0ABS1DGD0_9PROT</name>
<feature type="region of interest" description="Disordered" evidence="1">
    <location>
        <begin position="51"/>
        <end position="103"/>
    </location>
</feature>
<dbReference type="RefSeq" id="WP_200341867.1">
    <property type="nucleotide sequence ID" value="NZ_NRRL01000051.1"/>
</dbReference>
<evidence type="ECO:0000313" key="3">
    <source>
        <dbReference type="Proteomes" id="UP001296873"/>
    </source>
</evidence>
<accession>A0ABS1DGD0</accession>